<dbReference type="GO" id="GO:0016747">
    <property type="term" value="F:acyltransferase activity, transferring groups other than amino-acyl groups"/>
    <property type="evidence" value="ECO:0007669"/>
    <property type="project" value="InterPro"/>
</dbReference>
<dbReference type="PANTHER" id="PTHR39173">
    <property type="entry name" value="ACETYLTRANSFERASE"/>
    <property type="match status" value="1"/>
</dbReference>
<dbReference type="Pfam" id="PF00583">
    <property type="entry name" value="Acetyltransf_1"/>
    <property type="match status" value="1"/>
</dbReference>
<feature type="domain" description="N-acetyltransferase" evidence="1">
    <location>
        <begin position="4"/>
        <end position="170"/>
    </location>
</feature>
<dbReference type="InterPro" id="IPR016181">
    <property type="entry name" value="Acyl_CoA_acyltransferase"/>
</dbReference>
<dbReference type="Proteomes" id="UP000191200">
    <property type="component" value="Chromosome"/>
</dbReference>
<organism evidence="2 3">
    <name type="scientific">Vagococcus teuberi</name>
    <dbReference type="NCBI Taxonomy" id="519472"/>
    <lineage>
        <taxon>Bacteria</taxon>
        <taxon>Bacillati</taxon>
        <taxon>Bacillota</taxon>
        <taxon>Bacilli</taxon>
        <taxon>Lactobacillales</taxon>
        <taxon>Enterococcaceae</taxon>
        <taxon>Vagococcus</taxon>
    </lineage>
</organism>
<dbReference type="AlphaFoldDB" id="A0A1J0A5T1"/>
<reference evidence="2 3" key="1">
    <citation type="submission" date="2016-09" db="EMBL/GenBank/DDBJ databases">
        <title>Vagococcus teuberi sp. nov., isolated from the Malian artisanal sour milk fene.</title>
        <authorList>
            <person name="Wullschleger S."/>
            <person name="Seifert C."/>
            <person name="Baumgartner S."/>
            <person name="Lacroix C."/>
            <person name="Bonfoh B."/>
            <person name="Stevens M.J."/>
            <person name="Meile L."/>
        </authorList>
    </citation>
    <scope>NUCLEOTIDE SEQUENCE [LARGE SCALE GENOMIC DNA]</scope>
    <source>
        <strain evidence="2 3">DSM 21459</strain>
    </source>
</reference>
<evidence type="ECO:0000313" key="2">
    <source>
        <dbReference type="EMBL" id="APB31266.1"/>
    </source>
</evidence>
<accession>A0A1J0A5T1</accession>
<dbReference type="PANTHER" id="PTHR39173:SF1">
    <property type="entry name" value="ACETYLTRANSFERASE"/>
    <property type="match status" value="1"/>
</dbReference>
<dbReference type="SUPFAM" id="SSF55729">
    <property type="entry name" value="Acyl-CoA N-acyltransferases (Nat)"/>
    <property type="match status" value="1"/>
</dbReference>
<dbReference type="CDD" id="cd04301">
    <property type="entry name" value="NAT_SF"/>
    <property type="match status" value="1"/>
</dbReference>
<evidence type="ECO:0000259" key="1">
    <source>
        <dbReference type="PROSITE" id="PS51186"/>
    </source>
</evidence>
<name>A0A1J0A5T1_9ENTE</name>
<keyword evidence="3" id="KW-1185">Reference proteome</keyword>
<evidence type="ECO:0000313" key="3">
    <source>
        <dbReference type="Proteomes" id="UP000191200"/>
    </source>
</evidence>
<protein>
    <recommendedName>
        <fullName evidence="1">N-acetyltransferase domain-containing protein</fullName>
    </recommendedName>
</protein>
<dbReference type="OrthoDB" id="9797989at2"/>
<dbReference type="Gene3D" id="3.40.630.30">
    <property type="match status" value="1"/>
</dbReference>
<dbReference type="InterPro" id="IPR000182">
    <property type="entry name" value="GNAT_dom"/>
</dbReference>
<dbReference type="PROSITE" id="PS51186">
    <property type="entry name" value="GNAT"/>
    <property type="match status" value="1"/>
</dbReference>
<gene>
    <name evidence="2" type="ORF">BHY08_05150</name>
</gene>
<sequence>MRLINLEDVTIETIKSFKDSFKYEKETIHGSHQLQQANDLHKWMKEIIRLKEKNYQQAVQTSHFALITDDNVMIGISDVKHHLTSYLQKEGGHISYTISPNYQGQGFGTALLKETLKEAQKIGLTSIHLTVKETNEASQKIIEKNNGRKIREIKVNHYNVWHYQINIDYNNNIM</sequence>
<dbReference type="EMBL" id="CP017267">
    <property type="protein sequence ID" value="APB31266.1"/>
    <property type="molecule type" value="Genomic_DNA"/>
</dbReference>
<proteinExistence type="predicted"/>
<dbReference type="KEGG" id="vte:BHY08_05150"/>
<dbReference type="RefSeq" id="WP_071456856.1">
    <property type="nucleotide sequence ID" value="NZ_CP017267.1"/>
</dbReference>